<evidence type="ECO:0008006" key="2">
    <source>
        <dbReference type="Google" id="ProtNLM"/>
    </source>
</evidence>
<protein>
    <recommendedName>
        <fullName evidence="2">Lipoprotein</fullName>
    </recommendedName>
</protein>
<evidence type="ECO:0000313" key="1">
    <source>
        <dbReference type="EMBL" id="SVC16265.1"/>
    </source>
</evidence>
<dbReference type="PROSITE" id="PS51257">
    <property type="entry name" value="PROKAR_LIPOPROTEIN"/>
    <property type="match status" value="1"/>
</dbReference>
<accession>A0A382JX83</accession>
<proteinExistence type="predicted"/>
<sequence length="255" mass="26598">MKKVLIYFTMIVGIIAIIGACKKSEDDSSTADTCAGMTVEAVTCLDTPSGSITGIDNSSWSGVYDTYHAFGIQGTAGFDNTTGCISSAALVAVLGGPTGTASVIANRAVTSSSSIAHRFKYYSDTSCSTEIATISFGMTDVTVGDNVTGLSTSVDGSTYPSSATKVEHTKSCVKMKGSTAAGVTYLDNLFSGSLDIEAGTEYNCQNSGDKEYFLINVWDTSALSVGTDSILYVEESDSAYPTDWTDDADTITKLP</sequence>
<name>A0A382JX83_9ZZZZ</name>
<dbReference type="EMBL" id="UINC01076780">
    <property type="protein sequence ID" value="SVC16265.1"/>
    <property type="molecule type" value="Genomic_DNA"/>
</dbReference>
<dbReference type="AlphaFoldDB" id="A0A382JX83"/>
<reference evidence="1" key="1">
    <citation type="submission" date="2018-05" db="EMBL/GenBank/DDBJ databases">
        <authorList>
            <person name="Lanie J.A."/>
            <person name="Ng W.-L."/>
            <person name="Kazmierczak K.M."/>
            <person name="Andrzejewski T.M."/>
            <person name="Davidsen T.M."/>
            <person name="Wayne K.J."/>
            <person name="Tettelin H."/>
            <person name="Glass J.I."/>
            <person name="Rusch D."/>
            <person name="Podicherti R."/>
            <person name="Tsui H.-C.T."/>
            <person name="Winkler M.E."/>
        </authorList>
    </citation>
    <scope>NUCLEOTIDE SEQUENCE</scope>
</reference>
<organism evidence="1">
    <name type="scientific">marine metagenome</name>
    <dbReference type="NCBI Taxonomy" id="408172"/>
    <lineage>
        <taxon>unclassified sequences</taxon>
        <taxon>metagenomes</taxon>
        <taxon>ecological metagenomes</taxon>
    </lineage>
</organism>
<gene>
    <name evidence="1" type="ORF">METZ01_LOCUS269119</name>
</gene>